<proteinExistence type="predicted"/>
<evidence type="ECO:0000256" key="6">
    <source>
        <dbReference type="ARBA" id="ARBA00022840"/>
    </source>
</evidence>
<feature type="compositionally biased region" description="Low complexity" evidence="8">
    <location>
        <begin position="367"/>
        <end position="385"/>
    </location>
</feature>
<keyword evidence="6 7" id="KW-0067">ATP-binding</keyword>
<dbReference type="InterPro" id="IPR011009">
    <property type="entry name" value="Kinase-like_dom_sf"/>
</dbReference>
<dbReference type="Gene3D" id="1.10.510.10">
    <property type="entry name" value="Transferase(Phosphotransferase) domain 1"/>
    <property type="match status" value="1"/>
</dbReference>
<evidence type="ECO:0000256" key="7">
    <source>
        <dbReference type="PROSITE-ProRule" id="PRU10141"/>
    </source>
</evidence>
<dbReference type="EMBL" id="JADKPN010000001">
    <property type="protein sequence ID" value="MBF4761496.1"/>
    <property type="molecule type" value="Genomic_DNA"/>
</dbReference>
<evidence type="ECO:0000259" key="10">
    <source>
        <dbReference type="PROSITE" id="PS50011"/>
    </source>
</evidence>
<keyword evidence="12" id="KW-1185">Reference proteome</keyword>
<keyword evidence="2 11" id="KW-0723">Serine/threonine-protein kinase</keyword>
<gene>
    <name evidence="11" type="ORF">ISU07_00010</name>
</gene>
<dbReference type="SUPFAM" id="SSF56112">
    <property type="entry name" value="Protein kinase-like (PK-like)"/>
    <property type="match status" value="1"/>
</dbReference>
<dbReference type="SMART" id="SM00220">
    <property type="entry name" value="S_TKc"/>
    <property type="match status" value="1"/>
</dbReference>
<dbReference type="Gene3D" id="3.30.200.20">
    <property type="entry name" value="Phosphorylase Kinase, domain 1"/>
    <property type="match status" value="1"/>
</dbReference>
<keyword evidence="4 7" id="KW-0547">Nucleotide-binding</keyword>
<evidence type="ECO:0000256" key="3">
    <source>
        <dbReference type="ARBA" id="ARBA00022679"/>
    </source>
</evidence>
<keyword evidence="5 11" id="KW-0418">Kinase</keyword>
<dbReference type="Pfam" id="PF00069">
    <property type="entry name" value="Pkinase"/>
    <property type="match status" value="1"/>
</dbReference>
<evidence type="ECO:0000256" key="9">
    <source>
        <dbReference type="SAM" id="Phobius"/>
    </source>
</evidence>
<feature type="transmembrane region" description="Helical" evidence="9">
    <location>
        <begin position="326"/>
        <end position="347"/>
    </location>
</feature>
<accession>A0A930VBF9</accession>
<reference evidence="11" key="1">
    <citation type="submission" date="2020-11" db="EMBL/GenBank/DDBJ databases">
        <title>Nocardioides sp. nov., isolated from Soil of Cynanchum wilfordii Hemsley rhizosphere.</title>
        <authorList>
            <person name="Lee J.-S."/>
            <person name="Suh M.K."/>
            <person name="Kim J.-S."/>
        </authorList>
    </citation>
    <scope>NUCLEOTIDE SEQUENCE</scope>
    <source>
        <strain evidence="11">KCTC 19275</strain>
    </source>
</reference>
<dbReference type="GO" id="GO:0004674">
    <property type="term" value="F:protein serine/threonine kinase activity"/>
    <property type="evidence" value="ECO:0007669"/>
    <property type="project" value="UniProtKB-KW"/>
</dbReference>
<dbReference type="RefSeq" id="WP_194704716.1">
    <property type="nucleotide sequence ID" value="NZ_JADKPN010000001.1"/>
</dbReference>
<feature type="region of interest" description="Disordered" evidence="8">
    <location>
        <begin position="355"/>
        <end position="388"/>
    </location>
</feature>
<dbReference type="PROSITE" id="PS50011">
    <property type="entry name" value="PROTEIN_KINASE_DOM"/>
    <property type="match status" value="1"/>
</dbReference>
<feature type="binding site" evidence="7">
    <location>
        <position position="36"/>
    </location>
    <ligand>
        <name>ATP</name>
        <dbReference type="ChEBI" id="CHEBI:30616"/>
    </ligand>
</feature>
<keyword evidence="3" id="KW-0808">Transferase</keyword>
<protein>
    <recommendedName>
        <fullName evidence="1">non-specific serine/threonine protein kinase</fullName>
        <ecNumber evidence="1">2.7.11.1</ecNumber>
    </recommendedName>
</protein>
<dbReference type="InterPro" id="IPR000719">
    <property type="entry name" value="Prot_kinase_dom"/>
</dbReference>
<evidence type="ECO:0000313" key="11">
    <source>
        <dbReference type="EMBL" id="MBF4761496.1"/>
    </source>
</evidence>
<keyword evidence="9" id="KW-0472">Membrane</keyword>
<keyword evidence="9" id="KW-1133">Transmembrane helix</keyword>
<dbReference type="PROSITE" id="PS00107">
    <property type="entry name" value="PROTEIN_KINASE_ATP"/>
    <property type="match status" value="1"/>
</dbReference>
<dbReference type="PANTHER" id="PTHR43289">
    <property type="entry name" value="MITOGEN-ACTIVATED PROTEIN KINASE KINASE KINASE 20-RELATED"/>
    <property type="match status" value="1"/>
</dbReference>
<keyword evidence="9" id="KW-0812">Transmembrane</keyword>
<sequence>MEIAGRYTLDREVGRGGMGAVWLGTDQVLGRQVALKRLGLAPGGTPDLERAEREARLAARLNHPHVVAVFDLVEEDDDHWLVMEYVDGVTLAELVRRDGALTPDQAAPLLRQAAEALAAAHEAGIVHRDVKPSNILVSADGQVKLSDFGIARAEQDSSLTQTGLVTGSPAYLSPEVASGRTAQPAADVWSLGATAYHALSGKPPYDVGDNVMGALYRIVHEEPPRLDDAGWLTPMLEHTMDREPDHRWPMAQVRDFLAGGPVGASAGAATLTQERAATAVTTPVPAPVPAPEPVGYGGVGGTQVLAPTPAAPTPPTPVHRRGPSGAIIGVLLGLGVVLLFLLFAWMFGAFDAQDSSAGDSGPGGGPSSESTGSTPSEPSSSATDSAEQEAAMRDFATSYVQAAVDDPGTSWDLLTPEYQAASGSFGQYKKFWDQWESADVTDVSADVGAGTVSYTVSYHGKKDDEGFVDDVTLELEPNGDGFLIAGAR</sequence>
<evidence type="ECO:0000313" key="12">
    <source>
        <dbReference type="Proteomes" id="UP000640489"/>
    </source>
</evidence>
<evidence type="ECO:0000256" key="4">
    <source>
        <dbReference type="ARBA" id="ARBA00022741"/>
    </source>
</evidence>
<dbReference type="InterPro" id="IPR017441">
    <property type="entry name" value="Protein_kinase_ATP_BS"/>
</dbReference>
<dbReference type="AlphaFoldDB" id="A0A930VBF9"/>
<dbReference type="PANTHER" id="PTHR43289:SF6">
    <property type="entry name" value="SERINE_THREONINE-PROTEIN KINASE NEKL-3"/>
    <property type="match status" value="1"/>
</dbReference>
<dbReference type="Proteomes" id="UP000640489">
    <property type="component" value="Unassembled WGS sequence"/>
</dbReference>
<dbReference type="PROSITE" id="PS00108">
    <property type="entry name" value="PROTEIN_KINASE_ST"/>
    <property type="match status" value="1"/>
</dbReference>
<name>A0A930VBF9_9ACTN</name>
<dbReference type="GO" id="GO:0005524">
    <property type="term" value="F:ATP binding"/>
    <property type="evidence" value="ECO:0007669"/>
    <property type="project" value="UniProtKB-UniRule"/>
</dbReference>
<dbReference type="InterPro" id="IPR008271">
    <property type="entry name" value="Ser/Thr_kinase_AS"/>
</dbReference>
<evidence type="ECO:0000256" key="1">
    <source>
        <dbReference type="ARBA" id="ARBA00012513"/>
    </source>
</evidence>
<evidence type="ECO:0000256" key="2">
    <source>
        <dbReference type="ARBA" id="ARBA00022527"/>
    </source>
</evidence>
<dbReference type="EC" id="2.7.11.1" evidence="1"/>
<dbReference type="CDD" id="cd14014">
    <property type="entry name" value="STKc_PknB_like"/>
    <property type="match status" value="1"/>
</dbReference>
<feature type="domain" description="Protein kinase" evidence="10">
    <location>
        <begin position="7"/>
        <end position="257"/>
    </location>
</feature>
<comment type="caution">
    <text evidence="11">The sequence shown here is derived from an EMBL/GenBank/DDBJ whole genome shotgun (WGS) entry which is preliminary data.</text>
</comment>
<evidence type="ECO:0000256" key="8">
    <source>
        <dbReference type="SAM" id="MobiDB-lite"/>
    </source>
</evidence>
<organism evidence="11 12">
    <name type="scientific">Nocardioides islandensis</name>
    <dbReference type="NCBI Taxonomy" id="433663"/>
    <lineage>
        <taxon>Bacteria</taxon>
        <taxon>Bacillati</taxon>
        <taxon>Actinomycetota</taxon>
        <taxon>Actinomycetes</taxon>
        <taxon>Propionibacteriales</taxon>
        <taxon>Nocardioidaceae</taxon>
        <taxon>Nocardioides</taxon>
    </lineage>
</organism>
<evidence type="ECO:0000256" key="5">
    <source>
        <dbReference type="ARBA" id="ARBA00022777"/>
    </source>
</evidence>